<dbReference type="AlphaFoldDB" id="A0AAV2EMG8"/>
<evidence type="ECO:0000313" key="2">
    <source>
        <dbReference type="EMBL" id="CAL1386878.1"/>
    </source>
</evidence>
<accession>A0AAV2EMG8</accession>
<evidence type="ECO:0000256" key="1">
    <source>
        <dbReference type="SAM" id="MobiDB-lite"/>
    </source>
</evidence>
<sequence length="111" mass="13180">MLDYTCRPPRPTGLLVFSGGIYHRFRRRRQYRHQFHLPPFLADEPATSARGHCRATVVVHARMGRSHLIRNGGEASDMREKMEEEKKKKKEEEFPDELLPWGWSLPEDWTY</sequence>
<gene>
    <name evidence="2" type="ORF">LTRI10_LOCUS27894</name>
</gene>
<proteinExistence type="predicted"/>
<protein>
    <submittedName>
        <fullName evidence="2">Uncharacterized protein</fullName>
    </submittedName>
</protein>
<organism evidence="2 3">
    <name type="scientific">Linum trigynum</name>
    <dbReference type="NCBI Taxonomy" id="586398"/>
    <lineage>
        <taxon>Eukaryota</taxon>
        <taxon>Viridiplantae</taxon>
        <taxon>Streptophyta</taxon>
        <taxon>Embryophyta</taxon>
        <taxon>Tracheophyta</taxon>
        <taxon>Spermatophyta</taxon>
        <taxon>Magnoliopsida</taxon>
        <taxon>eudicotyledons</taxon>
        <taxon>Gunneridae</taxon>
        <taxon>Pentapetalae</taxon>
        <taxon>rosids</taxon>
        <taxon>fabids</taxon>
        <taxon>Malpighiales</taxon>
        <taxon>Linaceae</taxon>
        <taxon>Linum</taxon>
    </lineage>
</organism>
<dbReference type="Proteomes" id="UP001497516">
    <property type="component" value="Chromosome 5"/>
</dbReference>
<dbReference type="EMBL" id="OZ034818">
    <property type="protein sequence ID" value="CAL1386878.1"/>
    <property type="molecule type" value="Genomic_DNA"/>
</dbReference>
<reference evidence="2 3" key="1">
    <citation type="submission" date="2024-04" db="EMBL/GenBank/DDBJ databases">
        <authorList>
            <person name="Fracassetti M."/>
        </authorList>
    </citation>
    <scope>NUCLEOTIDE SEQUENCE [LARGE SCALE GENOMIC DNA]</scope>
</reference>
<feature type="region of interest" description="Disordered" evidence="1">
    <location>
        <begin position="69"/>
        <end position="94"/>
    </location>
</feature>
<feature type="compositionally biased region" description="Basic and acidic residues" evidence="1">
    <location>
        <begin position="76"/>
        <end position="92"/>
    </location>
</feature>
<evidence type="ECO:0000313" key="3">
    <source>
        <dbReference type="Proteomes" id="UP001497516"/>
    </source>
</evidence>
<name>A0AAV2EMG8_9ROSI</name>
<keyword evidence="3" id="KW-1185">Reference proteome</keyword>